<protein>
    <submittedName>
        <fullName evidence="1">6625_t:CDS:1</fullName>
    </submittedName>
</protein>
<dbReference type="AlphaFoldDB" id="A0A9N9NT53"/>
<dbReference type="Proteomes" id="UP000789342">
    <property type="component" value="Unassembled WGS sequence"/>
</dbReference>
<gene>
    <name evidence="1" type="ORF">AMORRO_LOCUS15723</name>
</gene>
<evidence type="ECO:0000313" key="2">
    <source>
        <dbReference type="Proteomes" id="UP000789342"/>
    </source>
</evidence>
<evidence type="ECO:0000313" key="1">
    <source>
        <dbReference type="EMBL" id="CAG8757962.1"/>
    </source>
</evidence>
<name>A0A9N9NT53_9GLOM</name>
<accession>A0A9N9NT53</accession>
<feature type="non-terminal residue" evidence="1">
    <location>
        <position position="114"/>
    </location>
</feature>
<keyword evidence="2" id="KW-1185">Reference proteome</keyword>
<proteinExistence type="predicted"/>
<reference evidence="1" key="1">
    <citation type="submission" date="2021-06" db="EMBL/GenBank/DDBJ databases">
        <authorList>
            <person name="Kallberg Y."/>
            <person name="Tangrot J."/>
            <person name="Rosling A."/>
        </authorList>
    </citation>
    <scope>NUCLEOTIDE SEQUENCE</scope>
    <source>
        <strain evidence="1">CL551</strain>
    </source>
</reference>
<comment type="caution">
    <text evidence="1">The sequence shown here is derived from an EMBL/GenBank/DDBJ whole genome shotgun (WGS) entry which is preliminary data.</text>
</comment>
<dbReference type="OrthoDB" id="2434645at2759"/>
<organism evidence="1 2">
    <name type="scientific">Acaulospora morrowiae</name>
    <dbReference type="NCBI Taxonomy" id="94023"/>
    <lineage>
        <taxon>Eukaryota</taxon>
        <taxon>Fungi</taxon>
        <taxon>Fungi incertae sedis</taxon>
        <taxon>Mucoromycota</taxon>
        <taxon>Glomeromycotina</taxon>
        <taxon>Glomeromycetes</taxon>
        <taxon>Diversisporales</taxon>
        <taxon>Acaulosporaceae</taxon>
        <taxon>Acaulospora</taxon>
    </lineage>
</organism>
<sequence>RTRLDINKLEDMAKIRLYYIANMESELNNSEEKLTEIELCEAINISAINEIMALNKNEDLLDFEELSENMDSTQDMLLINNIIDLFQYSSENEKEINTNTSIESGNLNYLPENL</sequence>
<dbReference type="EMBL" id="CAJVPV010039206">
    <property type="protein sequence ID" value="CAG8757962.1"/>
    <property type="molecule type" value="Genomic_DNA"/>
</dbReference>
<feature type="non-terminal residue" evidence="1">
    <location>
        <position position="1"/>
    </location>
</feature>